<name>A0A8U1F201_SALNM</name>
<feature type="region of interest" description="Disordered" evidence="8">
    <location>
        <begin position="817"/>
        <end position="874"/>
    </location>
</feature>
<feature type="compositionally biased region" description="Polar residues" evidence="8">
    <location>
        <begin position="710"/>
        <end position="722"/>
    </location>
</feature>
<feature type="region of interest" description="Disordered" evidence="8">
    <location>
        <begin position="466"/>
        <end position="509"/>
    </location>
</feature>
<evidence type="ECO:0000256" key="8">
    <source>
        <dbReference type="SAM" id="MobiDB-lite"/>
    </source>
</evidence>
<dbReference type="CDD" id="cd16931">
    <property type="entry name" value="HATPase_MORC-like"/>
    <property type="match status" value="1"/>
</dbReference>
<feature type="domain" description="CW-type" evidence="9">
    <location>
        <begin position="422"/>
        <end position="473"/>
    </location>
</feature>
<keyword evidence="3" id="KW-0863">Zinc-finger</keyword>
<evidence type="ECO:0000256" key="6">
    <source>
        <dbReference type="ARBA" id="ARBA00023242"/>
    </source>
</evidence>
<feature type="region of interest" description="Disordered" evidence="8">
    <location>
        <begin position="229"/>
        <end position="249"/>
    </location>
</feature>
<evidence type="ECO:0000256" key="3">
    <source>
        <dbReference type="ARBA" id="ARBA00022771"/>
    </source>
</evidence>
<reference evidence="11" key="1">
    <citation type="submission" date="2025-08" db="UniProtKB">
        <authorList>
            <consortium name="RefSeq"/>
        </authorList>
    </citation>
    <scope>IDENTIFICATION</scope>
    <source>
        <tissue evidence="11">White muscle</tissue>
    </source>
</reference>
<feature type="compositionally biased region" description="Basic residues" evidence="8">
    <location>
        <begin position="494"/>
        <end position="505"/>
    </location>
</feature>
<dbReference type="InterPro" id="IPR045261">
    <property type="entry name" value="MORC_ATPase"/>
</dbReference>
<dbReference type="PROSITE" id="PS51050">
    <property type="entry name" value="ZF_CW"/>
    <property type="match status" value="1"/>
</dbReference>
<evidence type="ECO:0000256" key="2">
    <source>
        <dbReference type="ARBA" id="ARBA00022723"/>
    </source>
</evidence>
<dbReference type="Gene3D" id="3.30.565.10">
    <property type="entry name" value="Histidine kinase-like ATPase, C-terminal domain"/>
    <property type="match status" value="1"/>
</dbReference>
<feature type="coiled-coil region" evidence="7">
    <location>
        <begin position="395"/>
        <end position="425"/>
    </location>
</feature>
<keyword evidence="5 7" id="KW-0175">Coiled coil</keyword>
<evidence type="ECO:0000256" key="4">
    <source>
        <dbReference type="ARBA" id="ARBA00022833"/>
    </source>
</evidence>
<dbReference type="Pfam" id="PF07496">
    <property type="entry name" value="zf-CW"/>
    <property type="match status" value="1"/>
</dbReference>
<dbReference type="Proteomes" id="UP000808372">
    <property type="component" value="Chromosome 17"/>
</dbReference>
<dbReference type="PANTHER" id="PTHR23336:SF22">
    <property type="entry name" value="MORC FAMILY CW-TYPE ZINC FINGER PROTEIN 4"/>
    <property type="match status" value="1"/>
</dbReference>
<keyword evidence="10" id="KW-1185">Reference proteome</keyword>
<dbReference type="GO" id="GO:0016887">
    <property type="term" value="F:ATP hydrolysis activity"/>
    <property type="evidence" value="ECO:0007669"/>
    <property type="project" value="InterPro"/>
</dbReference>
<evidence type="ECO:0000313" key="10">
    <source>
        <dbReference type="Proteomes" id="UP000808372"/>
    </source>
</evidence>
<evidence type="ECO:0000256" key="5">
    <source>
        <dbReference type="ARBA" id="ARBA00023054"/>
    </source>
</evidence>
<dbReference type="InterPro" id="IPR036890">
    <property type="entry name" value="HATPase_C_sf"/>
</dbReference>
<dbReference type="RefSeq" id="XP_038868316.1">
    <property type="nucleotide sequence ID" value="XM_039012388.1"/>
</dbReference>
<dbReference type="GO" id="GO:0008270">
    <property type="term" value="F:zinc ion binding"/>
    <property type="evidence" value="ECO:0007669"/>
    <property type="project" value="UniProtKB-KW"/>
</dbReference>
<protein>
    <submittedName>
        <fullName evidence="11">MORC family CW-type zinc finger protein 3-like isoform X1</fullName>
    </submittedName>
</protein>
<feature type="compositionally biased region" description="Acidic residues" evidence="8">
    <location>
        <begin position="469"/>
        <end position="478"/>
    </location>
</feature>
<dbReference type="InterPro" id="IPR041006">
    <property type="entry name" value="Morc_S5"/>
</dbReference>
<evidence type="ECO:0000256" key="1">
    <source>
        <dbReference type="ARBA" id="ARBA00004123"/>
    </source>
</evidence>
<evidence type="ECO:0000313" key="11">
    <source>
        <dbReference type="RefSeq" id="XP_038868316.1"/>
    </source>
</evidence>
<accession>A0A8U1F201</accession>
<dbReference type="Pfam" id="PF17942">
    <property type="entry name" value="Morc6_S5"/>
    <property type="match status" value="1"/>
</dbReference>
<dbReference type="GO" id="GO:0005654">
    <property type="term" value="C:nucleoplasm"/>
    <property type="evidence" value="ECO:0007669"/>
    <property type="project" value="TreeGrafter"/>
</dbReference>
<organism evidence="10 11">
    <name type="scientific">Salvelinus namaycush</name>
    <name type="common">Lake trout</name>
    <name type="synonym">Salmo namaycush</name>
    <dbReference type="NCBI Taxonomy" id="8040"/>
    <lineage>
        <taxon>Eukaryota</taxon>
        <taxon>Metazoa</taxon>
        <taxon>Chordata</taxon>
        <taxon>Craniata</taxon>
        <taxon>Vertebrata</taxon>
        <taxon>Euteleostomi</taxon>
        <taxon>Actinopterygii</taxon>
        <taxon>Neopterygii</taxon>
        <taxon>Teleostei</taxon>
        <taxon>Protacanthopterygii</taxon>
        <taxon>Salmoniformes</taxon>
        <taxon>Salmonidae</taxon>
        <taxon>Salmoninae</taxon>
        <taxon>Salvelinus</taxon>
    </lineage>
</organism>
<keyword evidence="4" id="KW-0862">Zinc</keyword>
<feature type="compositionally biased region" description="Polar residues" evidence="8">
    <location>
        <begin position="623"/>
        <end position="633"/>
    </location>
</feature>
<dbReference type="InterPro" id="IPR011124">
    <property type="entry name" value="Znf_CW"/>
</dbReference>
<evidence type="ECO:0000256" key="7">
    <source>
        <dbReference type="SAM" id="Coils"/>
    </source>
</evidence>
<dbReference type="AlphaFoldDB" id="A0A8U1F201"/>
<dbReference type="Pfam" id="PF13589">
    <property type="entry name" value="HATPase_c_3"/>
    <property type="match status" value="1"/>
</dbReference>
<feature type="compositionally biased region" description="Basic and acidic residues" evidence="8">
    <location>
        <begin position="844"/>
        <end position="864"/>
    </location>
</feature>
<proteinExistence type="predicted"/>
<comment type="subcellular location">
    <subcellularLocation>
        <location evidence="1">Nucleus</location>
    </subcellularLocation>
</comment>
<dbReference type="SUPFAM" id="SSF55874">
    <property type="entry name" value="ATPase domain of HSP90 chaperone/DNA topoisomerase II/histidine kinase"/>
    <property type="match status" value="1"/>
</dbReference>
<feature type="region of interest" description="Disordered" evidence="8">
    <location>
        <begin position="619"/>
        <end position="722"/>
    </location>
</feature>
<dbReference type="Gene3D" id="3.30.40.100">
    <property type="match status" value="1"/>
</dbReference>
<sequence length="928" mass="103516">MARFSEHGIRLSSMSPSFLNSNSTSHTWPFSAVAELIDNASDPGVTARQIWIDVVEEQQQLCLAFTDNGSGMTPNKLHKMLSFGFTEKGSGKGSHQAIGVYGNGFKSGSMRLGRDALIFTKNGGCLTVGMLSQSYLQAVKAQAVIVPIVPFNQQTKVLVVTEDSEASLNAILTHSLIHTQKELLQHFDSILSKKGTKILIWNIRRNKDGKPELDFETDEFDIRMPEIHSEETKTRGRKKSFPGPQRTDHTIPEMDYSLRAYLSILYLKPRTQIILRQKKVQTKLVAKSLSQIENDVYKPQFNKDRVKVTFGFNRKNKDHYGIMMYHKNRLIKSYEKVGYQIKSSGQRAGVGVIGVIECNFLKPAHNKQDFEYTKEYRLTLSSLGLKLNDYWNEMMEKKAREREFLAAEKKNEEEEEEVEEEEEESPVWLQCEDCLRWRRVPEGHYSSTPEHWNCSQNPNTMLRSCSLPEEAEESEEELTPSYQKKTYKKDQGLVRKRGRPRKHHVLPQGLSEPVLLRPLPRDAPLPLSEPVLLRPLPRDAPLPLSEPVLLRPLPPDAPLPLIEPVLLRPLPPDAPLPLTEPVLLRPLPPGAPLHLLTEEIENSELNKTVAPLVATLEDDEDNMPQSKSGSETCAPTRACKRSYSRNKRKSIWPPRDMEKRPQPWAGPHPFADEIQDVQQPGKAGNEPQTLTGQTEKTKGEKAPLGATRGGLSQPSSSLAWPPSLTSAQTVVVSPLSRPEGPWPRALTLEGAGSERGALVQRLAGLEKEAQRLRRILGSNAPPATQDTVVMTDAASGDKESGEAGAETTVAMVTKQDQKECESSASPGIPVVPGLAVEGVQPQREQPELGRLRREKADPQSRLRQTDSPVTRDQSSRIVQENLHKIRGNVVALLSAILPHLDLQGISLDTPDVDSILQQIIDANSLSPL</sequence>
<keyword evidence="6" id="KW-0539">Nucleus</keyword>
<dbReference type="GeneID" id="120062420"/>
<feature type="compositionally biased region" description="Polar residues" evidence="8">
    <location>
        <begin position="865"/>
        <end position="874"/>
    </location>
</feature>
<dbReference type="KEGG" id="snh:120062420"/>
<gene>
    <name evidence="11" type="primary">LOC120062420</name>
</gene>
<evidence type="ECO:0000259" key="9">
    <source>
        <dbReference type="PROSITE" id="PS51050"/>
    </source>
</evidence>
<feature type="compositionally biased region" description="Basic residues" evidence="8">
    <location>
        <begin position="638"/>
        <end position="650"/>
    </location>
</feature>
<dbReference type="FunFam" id="3.30.565.10:FF:000035">
    <property type="entry name" value="MORC family CW-type zinc finger protein 4"/>
    <property type="match status" value="1"/>
</dbReference>
<dbReference type="PANTHER" id="PTHR23336">
    <property type="entry name" value="ZINC FINGER CW-TYPE COILED-COIL DOMAIN PROTEIN 3"/>
    <property type="match status" value="1"/>
</dbReference>
<keyword evidence="2" id="KW-0479">Metal-binding</keyword>